<evidence type="ECO:0000313" key="1">
    <source>
        <dbReference type="EMBL" id="MBM7632081.1"/>
    </source>
</evidence>
<proteinExistence type="predicted"/>
<evidence type="ECO:0000313" key="2">
    <source>
        <dbReference type="Proteomes" id="UP000741863"/>
    </source>
</evidence>
<accession>A0ABS2P9P6</accession>
<evidence type="ECO:0008006" key="3">
    <source>
        <dbReference type="Google" id="ProtNLM"/>
    </source>
</evidence>
<protein>
    <recommendedName>
        <fullName evidence="3">DUF1572 domain-containing protein</fullName>
    </recommendedName>
</protein>
<sequence length="183" mass="21767">MADVATIYLRIVKERFLSVKELGDRTFNQCTEEDLHWSMDKNSNSMATIVQHMSGNMLSRWTDFLTTDGEKQTRNRDEEFERKRETKAALQQRWERGWRVLFQTLEELQPENVEQSVTIRSEEHLVMEAIERQVAHYSYHVGQIVYIGKMIKREQWNSLSIPKGQSINYLEEMQNKHGLESKR</sequence>
<dbReference type="EMBL" id="JAFBEC010000003">
    <property type="protein sequence ID" value="MBM7632081.1"/>
    <property type="molecule type" value="Genomic_DNA"/>
</dbReference>
<dbReference type="InterPro" id="IPR011466">
    <property type="entry name" value="DUF1572"/>
</dbReference>
<name>A0ABS2P9P6_9BACL</name>
<organism evidence="1 2">
    <name type="scientific">Geomicrobium sediminis</name>
    <dbReference type="NCBI Taxonomy" id="1347788"/>
    <lineage>
        <taxon>Bacteria</taxon>
        <taxon>Bacillati</taxon>
        <taxon>Bacillota</taxon>
        <taxon>Bacilli</taxon>
        <taxon>Bacillales</taxon>
        <taxon>Geomicrobium</taxon>
    </lineage>
</organism>
<reference evidence="1 2" key="1">
    <citation type="submission" date="2021-01" db="EMBL/GenBank/DDBJ databases">
        <title>Genomic Encyclopedia of Type Strains, Phase IV (KMG-IV): sequencing the most valuable type-strain genomes for metagenomic binning, comparative biology and taxonomic classification.</title>
        <authorList>
            <person name="Goeker M."/>
        </authorList>
    </citation>
    <scope>NUCLEOTIDE SEQUENCE [LARGE SCALE GENOMIC DNA]</scope>
    <source>
        <strain evidence="1 2">DSM 25540</strain>
    </source>
</reference>
<dbReference type="InterPro" id="IPR034660">
    <property type="entry name" value="DinB/YfiT-like"/>
</dbReference>
<gene>
    <name evidence="1" type="ORF">JOD17_001174</name>
</gene>
<dbReference type="SUPFAM" id="SSF109854">
    <property type="entry name" value="DinB/YfiT-like putative metalloenzymes"/>
    <property type="match status" value="1"/>
</dbReference>
<dbReference type="Gene3D" id="1.20.120.450">
    <property type="entry name" value="dinb family like domain"/>
    <property type="match status" value="1"/>
</dbReference>
<keyword evidence="2" id="KW-1185">Reference proteome</keyword>
<dbReference type="RefSeq" id="WP_204696165.1">
    <property type="nucleotide sequence ID" value="NZ_JAFBEC010000003.1"/>
</dbReference>
<dbReference type="Pfam" id="PF07609">
    <property type="entry name" value="DUF1572"/>
    <property type="match status" value="1"/>
</dbReference>
<dbReference type="Proteomes" id="UP000741863">
    <property type="component" value="Unassembled WGS sequence"/>
</dbReference>
<comment type="caution">
    <text evidence="1">The sequence shown here is derived from an EMBL/GenBank/DDBJ whole genome shotgun (WGS) entry which is preliminary data.</text>
</comment>